<dbReference type="EMBL" id="CAJZBQ010000004">
    <property type="protein sequence ID" value="CAG9311216.1"/>
    <property type="molecule type" value="Genomic_DNA"/>
</dbReference>
<sequence>MKAIRPRKRMKISISTENSAQTMGEEYLLSGLKKNNLPKKELKKILKNIAWKRETEEQMKKLETDLKLYIHRAIDQEIKKMKKWCIENSEKNKDRRFGADYITGDYYIEEETQDYLVSEDVDYLLEGEEERRFGADYITGDYYIEEETQDYLISEDVDYQMEGEEERRFGANYITGDCYIEEEAQDYLISEDVDYQLEGEEDRSEIWYDSQNSYDYEVGNKSSASEVEDGRLGFMKN</sequence>
<keyword evidence="2" id="KW-1185">Reference proteome</keyword>
<organism evidence="1 2">
    <name type="scientific">Blepharisma stoltei</name>
    <dbReference type="NCBI Taxonomy" id="1481888"/>
    <lineage>
        <taxon>Eukaryota</taxon>
        <taxon>Sar</taxon>
        <taxon>Alveolata</taxon>
        <taxon>Ciliophora</taxon>
        <taxon>Postciliodesmatophora</taxon>
        <taxon>Heterotrichea</taxon>
        <taxon>Heterotrichida</taxon>
        <taxon>Blepharismidae</taxon>
        <taxon>Blepharisma</taxon>
    </lineage>
</organism>
<reference evidence="1" key="1">
    <citation type="submission" date="2021-09" db="EMBL/GenBank/DDBJ databases">
        <authorList>
            <consortium name="AG Swart"/>
            <person name="Singh M."/>
            <person name="Singh A."/>
            <person name="Seah K."/>
            <person name="Emmerich C."/>
        </authorList>
    </citation>
    <scope>NUCLEOTIDE SEQUENCE</scope>
    <source>
        <strain evidence="1">ATCC30299</strain>
    </source>
</reference>
<accession>A0AAU9ICX7</accession>
<name>A0AAU9ICX7_9CILI</name>
<dbReference type="AlphaFoldDB" id="A0AAU9ICX7"/>
<comment type="caution">
    <text evidence="1">The sequence shown here is derived from an EMBL/GenBank/DDBJ whole genome shotgun (WGS) entry which is preliminary data.</text>
</comment>
<dbReference type="Proteomes" id="UP001162131">
    <property type="component" value="Unassembled WGS sequence"/>
</dbReference>
<gene>
    <name evidence="1" type="ORF">BSTOLATCC_MIC3508</name>
</gene>
<protein>
    <submittedName>
        <fullName evidence="1">Uncharacterized protein</fullName>
    </submittedName>
</protein>
<evidence type="ECO:0000313" key="1">
    <source>
        <dbReference type="EMBL" id="CAG9311216.1"/>
    </source>
</evidence>
<proteinExistence type="predicted"/>
<evidence type="ECO:0000313" key="2">
    <source>
        <dbReference type="Proteomes" id="UP001162131"/>
    </source>
</evidence>